<dbReference type="RefSeq" id="WP_115451458.1">
    <property type="nucleotide sequence ID" value="NZ_QNQT01000002.1"/>
</dbReference>
<reference evidence="1 2" key="1">
    <citation type="submission" date="2018-07" db="EMBL/GenBank/DDBJ databases">
        <title>Bacillus sp. YLB-04 draft genome sequence.</title>
        <authorList>
            <person name="Yu L."/>
            <person name="Tang X."/>
        </authorList>
    </citation>
    <scope>NUCLEOTIDE SEQUENCE [LARGE SCALE GENOMIC DNA]</scope>
    <source>
        <strain evidence="1 2">YLB-04</strain>
    </source>
</reference>
<dbReference type="EMBL" id="QNQT01000002">
    <property type="protein sequence ID" value="RDU37787.1"/>
    <property type="molecule type" value="Genomic_DNA"/>
</dbReference>
<accession>A0A3D8GTS5</accession>
<sequence>MRIFLIAVLMSFVGGALLLLGPIGGIIAFGIVTALLIELLIILKDVEFRVSRLGPKRDKVKEFVEEILLKKDDVDLN</sequence>
<dbReference type="AlphaFoldDB" id="A0A3D8GTS5"/>
<gene>
    <name evidence="1" type="ORF">DRW41_08170</name>
</gene>
<dbReference type="Proteomes" id="UP000257144">
    <property type="component" value="Unassembled WGS sequence"/>
</dbReference>
<protein>
    <submittedName>
        <fullName evidence="1">Uncharacterized protein</fullName>
    </submittedName>
</protein>
<evidence type="ECO:0000313" key="1">
    <source>
        <dbReference type="EMBL" id="RDU37787.1"/>
    </source>
</evidence>
<name>A0A3D8GTS5_9BACI</name>
<keyword evidence="2" id="KW-1185">Reference proteome</keyword>
<organism evidence="1 2">
    <name type="scientific">Neobacillus piezotolerans</name>
    <dbReference type="NCBI Taxonomy" id="2259171"/>
    <lineage>
        <taxon>Bacteria</taxon>
        <taxon>Bacillati</taxon>
        <taxon>Bacillota</taxon>
        <taxon>Bacilli</taxon>
        <taxon>Bacillales</taxon>
        <taxon>Bacillaceae</taxon>
        <taxon>Neobacillus</taxon>
    </lineage>
</organism>
<evidence type="ECO:0000313" key="2">
    <source>
        <dbReference type="Proteomes" id="UP000257144"/>
    </source>
</evidence>
<dbReference type="OrthoDB" id="9930155at2"/>
<comment type="caution">
    <text evidence="1">The sequence shown here is derived from an EMBL/GenBank/DDBJ whole genome shotgun (WGS) entry which is preliminary data.</text>
</comment>
<proteinExistence type="predicted"/>